<keyword evidence="1" id="KW-1133">Transmembrane helix</keyword>
<evidence type="ECO:0000313" key="3">
    <source>
        <dbReference type="Proteomes" id="UP000287756"/>
    </source>
</evidence>
<name>A0A410MB00_9BACI</name>
<keyword evidence="1" id="KW-0812">Transmembrane</keyword>
<protein>
    <submittedName>
        <fullName evidence="2">Uncharacterized protein</fullName>
    </submittedName>
</protein>
<dbReference type="EMBL" id="CP026118">
    <property type="protein sequence ID" value="QAS51932.1"/>
    <property type="molecule type" value="Genomic_DNA"/>
</dbReference>
<proteinExistence type="predicted"/>
<feature type="transmembrane region" description="Helical" evidence="1">
    <location>
        <begin position="39"/>
        <end position="59"/>
    </location>
</feature>
<dbReference type="AlphaFoldDB" id="A0A410MB00"/>
<gene>
    <name evidence="2" type="ORF">HLI_06725</name>
</gene>
<dbReference type="KEGG" id="hli:HLI_06725"/>
<organism evidence="2 3">
    <name type="scientific">Halobacillus litoralis</name>
    <dbReference type="NCBI Taxonomy" id="45668"/>
    <lineage>
        <taxon>Bacteria</taxon>
        <taxon>Bacillati</taxon>
        <taxon>Bacillota</taxon>
        <taxon>Bacilli</taxon>
        <taxon>Bacillales</taxon>
        <taxon>Bacillaceae</taxon>
        <taxon>Halobacillus</taxon>
    </lineage>
</organism>
<accession>A0A410MB00</accession>
<keyword evidence="1" id="KW-0472">Membrane</keyword>
<dbReference type="Proteomes" id="UP000287756">
    <property type="component" value="Chromosome"/>
</dbReference>
<reference evidence="2 3" key="1">
    <citation type="submission" date="2018-01" db="EMBL/GenBank/DDBJ databases">
        <title>The whole genome sequencing and assembly of Halobacillus litoralis ERB031 strain.</title>
        <authorList>
            <person name="Lee S.-J."/>
            <person name="Park M.-K."/>
            <person name="Kim J.-Y."/>
            <person name="Lee Y.-J."/>
            <person name="Yi H."/>
            <person name="Bahn Y.-S."/>
            <person name="Kim J.F."/>
            <person name="Lee D.-W."/>
        </authorList>
    </citation>
    <scope>NUCLEOTIDE SEQUENCE [LARGE SCALE GENOMIC DNA]</scope>
    <source>
        <strain evidence="2 3">ERB 031</strain>
    </source>
</reference>
<feature type="transmembrane region" description="Helical" evidence="1">
    <location>
        <begin position="15"/>
        <end position="33"/>
    </location>
</feature>
<evidence type="ECO:0000256" key="1">
    <source>
        <dbReference type="SAM" id="Phobius"/>
    </source>
</evidence>
<evidence type="ECO:0000313" key="2">
    <source>
        <dbReference type="EMBL" id="QAS51932.1"/>
    </source>
</evidence>
<sequence length="67" mass="7788">METRPMKIHTLTPKLALFISTFMLIPFLFISIMTNNFNYTIASVITLLLINLTAYIKILRLKKKKSL</sequence>